<dbReference type="InterPro" id="IPR012347">
    <property type="entry name" value="Ferritin-like"/>
</dbReference>
<dbReference type="PANTHER" id="PTHR36933">
    <property type="entry name" value="SLL0788 PROTEIN"/>
    <property type="match status" value="1"/>
</dbReference>
<dbReference type="SUPFAM" id="SSF47240">
    <property type="entry name" value="Ferritin-like"/>
    <property type="match status" value="1"/>
</dbReference>
<organism evidence="4 5">
    <name type="scientific">Paragemmobacter ruber</name>
    <dbReference type="NCBI Taxonomy" id="1985673"/>
    <lineage>
        <taxon>Bacteria</taxon>
        <taxon>Pseudomonadati</taxon>
        <taxon>Pseudomonadota</taxon>
        <taxon>Alphaproteobacteria</taxon>
        <taxon>Rhodobacterales</taxon>
        <taxon>Paracoccaceae</taxon>
        <taxon>Paragemmobacter</taxon>
    </lineage>
</organism>
<accession>A0ABW9Y9F3</accession>
<comment type="caution">
    <text evidence="4">The sequence shown here is derived from an EMBL/GenBank/DDBJ whole genome shotgun (WGS) entry which is preliminary data.</text>
</comment>
<dbReference type="Pfam" id="PF03713">
    <property type="entry name" value="DUF305"/>
    <property type="match status" value="1"/>
</dbReference>
<dbReference type="PANTHER" id="PTHR36933:SF1">
    <property type="entry name" value="SLL0788 PROTEIN"/>
    <property type="match status" value="1"/>
</dbReference>
<dbReference type="RefSeq" id="WP_161768040.1">
    <property type="nucleotide sequence ID" value="NZ_JAAATW010000003.1"/>
</dbReference>
<proteinExistence type="predicted"/>
<evidence type="ECO:0000313" key="5">
    <source>
        <dbReference type="Proteomes" id="UP001517376"/>
    </source>
</evidence>
<dbReference type="InterPro" id="IPR009078">
    <property type="entry name" value="Ferritin-like_SF"/>
</dbReference>
<dbReference type="Proteomes" id="UP001517376">
    <property type="component" value="Unassembled WGS sequence"/>
</dbReference>
<evidence type="ECO:0000259" key="3">
    <source>
        <dbReference type="Pfam" id="PF03713"/>
    </source>
</evidence>
<evidence type="ECO:0000256" key="2">
    <source>
        <dbReference type="SAM" id="SignalP"/>
    </source>
</evidence>
<keyword evidence="2" id="KW-0732">Signal</keyword>
<keyword evidence="5" id="KW-1185">Reference proteome</keyword>
<name>A0ABW9Y9F3_9RHOB</name>
<sequence>MSRALILSVALLAAAPLAAQEAGHGGHGGHGDHAGSMMGEEAPSTQAYRAANDRMHAGMGIAFTGDADVDFVRGMIAHHQGAIDMARVVLEHGDDPQVKKLAEEIIAAQEAEIGWMTEWLAKNGG</sequence>
<dbReference type="Gene3D" id="1.20.1260.10">
    <property type="match status" value="1"/>
</dbReference>
<protein>
    <submittedName>
        <fullName evidence="4">DUF305 domain-containing protein</fullName>
    </submittedName>
</protein>
<reference evidence="5" key="1">
    <citation type="submission" date="2020-01" db="EMBL/GenBank/DDBJ databases">
        <title>Sphingomonas sp. strain CSW-10.</title>
        <authorList>
            <person name="Chen W.-M."/>
        </authorList>
    </citation>
    <scope>NUCLEOTIDE SEQUENCE [LARGE SCALE GENOMIC DNA]</scope>
    <source>
        <strain evidence="5">CCP-1</strain>
    </source>
</reference>
<evidence type="ECO:0000313" key="4">
    <source>
        <dbReference type="EMBL" id="NBE09027.1"/>
    </source>
</evidence>
<dbReference type="InterPro" id="IPR005183">
    <property type="entry name" value="DUF305_CopM-like"/>
</dbReference>
<feature type="signal peptide" evidence="2">
    <location>
        <begin position="1"/>
        <end position="19"/>
    </location>
</feature>
<feature type="region of interest" description="Disordered" evidence="1">
    <location>
        <begin position="21"/>
        <end position="46"/>
    </location>
</feature>
<feature type="chain" id="PRO_5047543650" evidence="2">
    <location>
        <begin position="20"/>
        <end position="125"/>
    </location>
</feature>
<gene>
    <name evidence="4" type="ORF">GU920_15905</name>
</gene>
<dbReference type="EMBL" id="JAAATW010000003">
    <property type="protein sequence ID" value="NBE09027.1"/>
    <property type="molecule type" value="Genomic_DNA"/>
</dbReference>
<evidence type="ECO:0000256" key="1">
    <source>
        <dbReference type="SAM" id="MobiDB-lite"/>
    </source>
</evidence>
<feature type="domain" description="DUF305" evidence="3">
    <location>
        <begin position="35"/>
        <end position="120"/>
    </location>
</feature>